<reference evidence="15" key="1">
    <citation type="submission" date="2009-08" db="EMBL/GenBank/DDBJ databases">
        <title>Annotation of Salpingoeca rosetta.</title>
        <authorList>
            <consortium name="The Broad Institute Genome Sequencing Platform"/>
            <person name="Russ C."/>
            <person name="Cuomo C."/>
            <person name="Burger G."/>
            <person name="Gray M.W."/>
            <person name="Holland P.W.H."/>
            <person name="King N."/>
            <person name="Lang F.B.F."/>
            <person name="Roger A.J."/>
            <person name="Ruiz-Trillo I."/>
            <person name="Young S.K."/>
            <person name="Zeng Q."/>
            <person name="Gargeya S."/>
            <person name="Alvarado L."/>
            <person name="Berlin A."/>
            <person name="Chapman S.B."/>
            <person name="Chen Z."/>
            <person name="Freedman E."/>
            <person name="Gellesch M."/>
            <person name="Goldberg J."/>
            <person name="Griggs A."/>
            <person name="Gujja S."/>
            <person name="Heilman E."/>
            <person name="Heiman D."/>
            <person name="Howarth C."/>
            <person name="Mehta T."/>
            <person name="Neiman D."/>
            <person name="Pearson M."/>
            <person name="Roberts A."/>
            <person name="Saif S."/>
            <person name="Shea T."/>
            <person name="Shenoy N."/>
            <person name="Sisk P."/>
            <person name="Stolte C."/>
            <person name="Sykes S."/>
            <person name="White J."/>
            <person name="Yandava C."/>
            <person name="Haas B."/>
            <person name="Nusbaum C."/>
            <person name="Birren B."/>
        </authorList>
    </citation>
    <scope>NUCLEOTIDE SEQUENCE [LARGE SCALE GENOMIC DNA]</scope>
    <source>
        <strain evidence="15">ATCC 50818</strain>
    </source>
</reference>
<dbReference type="KEGG" id="sre:PTSG_03521"/>
<dbReference type="CDD" id="cd06446">
    <property type="entry name" value="Trp-synth_B"/>
    <property type="match status" value="1"/>
</dbReference>
<name>F2U5U9_SALR5</name>
<dbReference type="FunFam" id="3.40.50.1100:FF:000004">
    <property type="entry name" value="Tryptophan synthase beta chain"/>
    <property type="match status" value="1"/>
</dbReference>
<dbReference type="RefSeq" id="XP_004995254.1">
    <property type="nucleotide sequence ID" value="XM_004995197.1"/>
</dbReference>
<keyword evidence="10" id="KW-0057">Aromatic amino acid biosynthesis</keyword>
<dbReference type="SUPFAM" id="SSF51366">
    <property type="entry name" value="Ribulose-phoshate binding barrel"/>
    <property type="match status" value="1"/>
</dbReference>
<evidence type="ECO:0000256" key="8">
    <source>
        <dbReference type="ARBA" id="ARBA00022822"/>
    </source>
</evidence>
<keyword evidence="11" id="KW-0456">Lyase</keyword>
<organism evidence="16">
    <name type="scientific">Salpingoeca rosetta (strain ATCC 50818 / BSB-021)</name>
    <dbReference type="NCBI Taxonomy" id="946362"/>
    <lineage>
        <taxon>Eukaryota</taxon>
        <taxon>Choanoflagellata</taxon>
        <taxon>Craspedida</taxon>
        <taxon>Salpingoecidae</taxon>
        <taxon>Salpingoeca</taxon>
    </lineage>
</organism>
<dbReference type="CDD" id="cd04724">
    <property type="entry name" value="Tryptophan_synthase_alpha"/>
    <property type="match status" value="1"/>
</dbReference>
<evidence type="ECO:0000256" key="12">
    <source>
        <dbReference type="ARBA" id="ARBA00049047"/>
    </source>
</evidence>
<dbReference type="GO" id="GO:0005737">
    <property type="term" value="C:cytoplasm"/>
    <property type="evidence" value="ECO:0007669"/>
    <property type="project" value="TreeGrafter"/>
</dbReference>
<feature type="compositionally biased region" description="Low complexity" evidence="13">
    <location>
        <begin position="270"/>
        <end position="288"/>
    </location>
</feature>
<dbReference type="InterPro" id="IPR036052">
    <property type="entry name" value="TrpB-like_PALP_sf"/>
</dbReference>
<comment type="pathway">
    <text evidence="2">Amino-acid biosynthesis; L-tryptophan biosynthesis; L-tryptophan from chorismate: step 5/5.</text>
</comment>
<keyword evidence="8" id="KW-0822">Tryptophan biosynthesis</keyword>
<evidence type="ECO:0000256" key="6">
    <source>
        <dbReference type="ARBA" id="ARBA00018724"/>
    </source>
</evidence>
<dbReference type="Pfam" id="PF00291">
    <property type="entry name" value="PALP"/>
    <property type="match status" value="1"/>
</dbReference>
<evidence type="ECO:0000256" key="7">
    <source>
        <dbReference type="ARBA" id="ARBA00022605"/>
    </source>
</evidence>
<dbReference type="GeneID" id="16075835"/>
<dbReference type="EC" id="4.2.1.20" evidence="5"/>
<dbReference type="PROSITE" id="PS00167">
    <property type="entry name" value="TRP_SYNTHASE_ALPHA"/>
    <property type="match status" value="1"/>
</dbReference>
<comment type="similarity">
    <text evidence="4">In the N-terminal section; belongs to the TrpA family.</text>
</comment>
<evidence type="ECO:0000313" key="15">
    <source>
        <dbReference type="EMBL" id="EGD82890.1"/>
    </source>
</evidence>
<dbReference type="Gene3D" id="3.20.20.70">
    <property type="entry name" value="Aldolase class I"/>
    <property type="match status" value="1"/>
</dbReference>
<dbReference type="Proteomes" id="UP000007799">
    <property type="component" value="Unassembled WGS sequence"/>
</dbReference>
<dbReference type="FunFam" id="3.20.20.70:FF:000151">
    <property type="entry name" value="Tryptophan synthase"/>
    <property type="match status" value="1"/>
</dbReference>
<dbReference type="HAMAP" id="MF_00131">
    <property type="entry name" value="Trp_synth_alpha"/>
    <property type="match status" value="1"/>
</dbReference>
<dbReference type="InterPro" id="IPR018204">
    <property type="entry name" value="Trp_synthase_alpha_AS"/>
</dbReference>
<accession>F2U5U9</accession>
<keyword evidence="9" id="KW-0663">Pyridoxal phosphate</keyword>
<dbReference type="FunFam" id="3.40.50.1100:FF:000001">
    <property type="entry name" value="Tryptophan synthase beta chain"/>
    <property type="match status" value="1"/>
</dbReference>
<dbReference type="OrthoDB" id="1716816at2759"/>
<protein>
    <recommendedName>
        <fullName evidence="6">Tryptophan synthase</fullName>
        <ecNumber evidence="5">4.2.1.20</ecNumber>
    </recommendedName>
</protein>
<dbReference type="Gene3D" id="3.40.50.1100">
    <property type="match status" value="2"/>
</dbReference>
<feature type="region of interest" description="Disordered" evidence="13">
    <location>
        <begin position="267"/>
        <end position="298"/>
    </location>
</feature>
<comment type="similarity">
    <text evidence="3">In the C-terminal section; belongs to the TrpB family.</text>
</comment>
<dbReference type="PANTHER" id="PTHR48077">
    <property type="entry name" value="TRYPTOPHAN SYNTHASE-RELATED"/>
    <property type="match status" value="1"/>
</dbReference>
<evidence type="ECO:0000256" key="5">
    <source>
        <dbReference type="ARBA" id="ARBA00012043"/>
    </source>
</evidence>
<dbReference type="NCBIfam" id="TIGR00263">
    <property type="entry name" value="trpB"/>
    <property type="match status" value="1"/>
</dbReference>
<evidence type="ECO:0000256" key="10">
    <source>
        <dbReference type="ARBA" id="ARBA00023141"/>
    </source>
</evidence>
<dbReference type="InterPro" id="IPR001926">
    <property type="entry name" value="TrpB-like_PALP"/>
</dbReference>
<gene>
    <name evidence="15" type="ORF">PTSG_03521</name>
</gene>
<dbReference type="OMA" id="VDTARHS"/>
<keyword evidence="16" id="KW-1185">Reference proteome</keyword>
<dbReference type="Pfam" id="PF00290">
    <property type="entry name" value="Trp_syntA"/>
    <property type="match status" value="1"/>
</dbReference>
<dbReference type="InParanoid" id="F2U5U9"/>
<dbReference type="eggNOG" id="KOG1395">
    <property type="taxonomic scope" value="Eukaryota"/>
</dbReference>
<dbReference type="AlphaFoldDB" id="F2U5U9"/>
<dbReference type="SUPFAM" id="SSF53686">
    <property type="entry name" value="Tryptophan synthase beta subunit-like PLP-dependent enzymes"/>
    <property type="match status" value="1"/>
</dbReference>
<dbReference type="NCBIfam" id="TIGR00262">
    <property type="entry name" value="trpA"/>
    <property type="match status" value="1"/>
</dbReference>
<evidence type="ECO:0000256" key="3">
    <source>
        <dbReference type="ARBA" id="ARBA00005761"/>
    </source>
</evidence>
<dbReference type="HAMAP" id="MF_00133">
    <property type="entry name" value="Trp_synth_beta"/>
    <property type="match status" value="1"/>
</dbReference>
<evidence type="ECO:0000256" key="13">
    <source>
        <dbReference type="SAM" id="MobiDB-lite"/>
    </source>
</evidence>
<evidence type="ECO:0000259" key="14">
    <source>
        <dbReference type="Pfam" id="PF00291"/>
    </source>
</evidence>
<comment type="cofactor">
    <cofactor evidence="1">
        <name>pyridoxal 5'-phosphate</name>
        <dbReference type="ChEBI" id="CHEBI:597326"/>
    </cofactor>
</comment>
<evidence type="ECO:0000256" key="4">
    <source>
        <dbReference type="ARBA" id="ARBA00006095"/>
    </source>
</evidence>
<dbReference type="GO" id="GO:0004834">
    <property type="term" value="F:tryptophan synthase activity"/>
    <property type="evidence" value="ECO:0007669"/>
    <property type="project" value="UniProtKB-EC"/>
</dbReference>
<dbReference type="EMBL" id="GL832962">
    <property type="protein sequence ID" value="EGD82890.1"/>
    <property type="molecule type" value="Genomic_DNA"/>
</dbReference>
<evidence type="ECO:0000256" key="9">
    <source>
        <dbReference type="ARBA" id="ARBA00022898"/>
    </source>
</evidence>
<evidence type="ECO:0000313" key="16">
    <source>
        <dbReference type="Proteomes" id="UP000007799"/>
    </source>
</evidence>
<dbReference type="eggNOG" id="KOG4175">
    <property type="taxonomic scope" value="Eukaryota"/>
</dbReference>
<evidence type="ECO:0000256" key="1">
    <source>
        <dbReference type="ARBA" id="ARBA00001933"/>
    </source>
</evidence>
<dbReference type="InterPro" id="IPR023026">
    <property type="entry name" value="Trp_synth_beta/beta-like"/>
</dbReference>
<evidence type="ECO:0000256" key="2">
    <source>
        <dbReference type="ARBA" id="ARBA00004733"/>
    </source>
</evidence>
<keyword evidence="7" id="KW-0028">Amino-acid biosynthesis</keyword>
<proteinExistence type="inferred from homology"/>
<feature type="domain" description="Tryptophan synthase beta chain-like PALP" evidence="14">
    <location>
        <begin position="348"/>
        <end position="675"/>
    </location>
</feature>
<comment type="catalytic activity">
    <reaction evidence="12">
        <text>(1S,2R)-1-C-(indol-3-yl)glycerol 3-phosphate + L-serine = D-glyceraldehyde 3-phosphate + L-tryptophan + H2O</text>
        <dbReference type="Rhea" id="RHEA:10532"/>
        <dbReference type="ChEBI" id="CHEBI:15377"/>
        <dbReference type="ChEBI" id="CHEBI:33384"/>
        <dbReference type="ChEBI" id="CHEBI:57912"/>
        <dbReference type="ChEBI" id="CHEBI:58866"/>
        <dbReference type="ChEBI" id="CHEBI:59776"/>
        <dbReference type="EC" id="4.2.1.20"/>
    </reaction>
</comment>
<dbReference type="InterPro" id="IPR002028">
    <property type="entry name" value="Trp_synthase_suA"/>
</dbReference>
<evidence type="ECO:0000256" key="11">
    <source>
        <dbReference type="ARBA" id="ARBA00023239"/>
    </source>
</evidence>
<dbReference type="InterPro" id="IPR011060">
    <property type="entry name" value="RibuloseP-bd_barrel"/>
</dbReference>
<dbReference type="UniPathway" id="UPA00035">
    <property type="reaction ID" value="UER00044"/>
</dbReference>
<dbReference type="PANTHER" id="PTHR48077:SF3">
    <property type="entry name" value="TRYPTOPHAN SYNTHASE"/>
    <property type="match status" value="1"/>
</dbReference>
<dbReference type="InterPro" id="IPR006654">
    <property type="entry name" value="Trp_synth_beta"/>
</dbReference>
<sequence length="695" mass="73610">MATAIRRVFENNRKHGRAVFVAFITAGFPTIDATVPCMKALQDAGADIIELGLPFSDPLADGNTIQKANTVALANGITTPRVLDLVRQAREAGVTVPIVLMGYFNPILAYGVERMCVDAAAAGVNGFIIVDLPPEEAADTLKHIHANGLSFIPLVTPTTQQSRIKKLASIASSFIYCVSVTGVTGQRASMSSDLPAFLARVRAETSLPLAVGFGISTREHVLEVAKHADGAVVGSKIIAAAELADKPDATVEDRAKSVFTLVSQLAGGPASFSTSSDDSSTDTAASSDSGGGRDTTENSEWLFDGGFGGRYIPETLVEAHEELWTAWKAARDDDAFTSELNRLRVHYVGGPTPIWRCERLSKLCGGASIWLKREDLSHTGAHKITNALGQVLLAKRLGKTRVIAETGAGQHGVATATACALLGIDCVVYMGEEDTRRQSLNVFRMHVLGAKVVAVKAGSRTLKDAINEAMRDWVTNVATTHYCIGSAVGPHPFPTIVRDLQQIIGQEARTAFLEQVGRLPDAVLACVGGGSNAIGMFHAFVPDKDVRLIGVEAGGEHGVVTGAKHSSSLTAGRPGVLHGTRTFLLQDEHGQIEETHSISAGLDYPGVGPEHAALKHTGRAEYVSVTDAEALDAFQQLSRSEGIIPALESAHAVAHAMKLAKELGREQHVVVNLSGRGDKDMMTVAKHMGVNLDAL</sequence>
<dbReference type="STRING" id="946362.F2U5U9"/>
<dbReference type="InterPro" id="IPR013785">
    <property type="entry name" value="Aldolase_TIM"/>
</dbReference>